<gene>
    <name evidence="1" type="ORF">LN736_00735</name>
</gene>
<dbReference type="InterPro" id="IPR007729">
    <property type="entry name" value="DGOK"/>
</dbReference>
<evidence type="ECO:0000313" key="2">
    <source>
        <dbReference type="Proteomes" id="UP001165422"/>
    </source>
</evidence>
<comment type="caution">
    <text evidence="1">The sequence shown here is derived from an EMBL/GenBank/DDBJ whole genome shotgun (WGS) entry which is preliminary data.</text>
</comment>
<name>A0ABS8N153_9CLOT</name>
<sequence length="181" mass="20621">MVKEDWKEDGVSVFLPGSHTHIVYIKHGSIKDILSTFSGELFYAVSTSTILATSIDSKTDKIDEEMLLMGFQALKEYGINRALYLVNTMKIFSKLDKVEKTSFLEGVIMGGVILAFEKILEDKWMDIKGIAIVGNNKIANIYRILMKKLNRYIPVNTFQQPEKESFAVKGFLELIRMEELN</sequence>
<dbReference type="EMBL" id="JAJJPB010000001">
    <property type="protein sequence ID" value="MCC9293401.1"/>
    <property type="molecule type" value="Genomic_DNA"/>
</dbReference>
<protein>
    <submittedName>
        <fullName evidence="1">2-dehydro-3-deoxygalactonokinase</fullName>
    </submittedName>
</protein>
<organism evidence="1 2">
    <name type="scientific">Clostridium aromativorans</name>
    <dbReference type="NCBI Taxonomy" id="2836848"/>
    <lineage>
        <taxon>Bacteria</taxon>
        <taxon>Bacillati</taxon>
        <taxon>Bacillota</taxon>
        <taxon>Clostridia</taxon>
        <taxon>Eubacteriales</taxon>
        <taxon>Clostridiaceae</taxon>
        <taxon>Clostridium</taxon>
    </lineage>
</organism>
<reference evidence="1" key="1">
    <citation type="submission" date="2021-11" db="EMBL/GenBank/DDBJ databases">
        <authorList>
            <person name="Qingchun L."/>
            <person name="Dong Z."/>
            <person name="Zongwei Q."/>
            <person name="Jia Z."/>
            <person name="Duotao L."/>
        </authorList>
    </citation>
    <scope>NUCLEOTIDE SEQUENCE</scope>
    <source>
        <strain evidence="1">WLY-B-L2</strain>
    </source>
</reference>
<dbReference type="Pfam" id="PF05035">
    <property type="entry name" value="DGOK"/>
    <property type="match status" value="1"/>
</dbReference>
<dbReference type="Proteomes" id="UP001165422">
    <property type="component" value="Unassembled WGS sequence"/>
</dbReference>
<dbReference type="InterPro" id="IPR042257">
    <property type="entry name" value="DGOK_C"/>
</dbReference>
<evidence type="ECO:0000313" key="1">
    <source>
        <dbReference type="EMBL" id="MCC9293401.1"/>
    </source>
</evidence>
<dbReference type="Gene3D" id="3.30.420.310">
    <property type="entry name" value="2-keto-3-deoxy-galactonokinase, C-terminal domain"/>
    <property type="match status" value="1"/>
</dbReference>
<proteinExistence type="predicted"/>
<accession>A0ABS8N153</accession>
<keyword evidence="2" id="KW-1185">Reference proteome</keyword>